<evidence type="ECO:0000256" key="2">
    <source>
        <dbReference type="ARBA" id="ARBA00022630"/>
    </source>
</evidence>
<dbReference type="PROSITE" id="PS51387">
    <property type="entry name" value="FAD_PCMH"/>
    <property type="match status" value="1"/>
</dbReference>
<dbReference type="SUPFAM" id="SSF56176">
    <property type="entry name" value="FAD-binding/transporter-associated domain-like"/>
    <property type="match status" value="1"/>
</dbReference>
<dbReference type="EMBL" id="QZAM01000099">
    <property type="protein sequence ID" value="THW43169.1"/>
    <property type="molecule type" value="Genomic_DNA"/>
</dbReference>
<evidence type="ECO:0000313" key="8">
    <source>
        <dbReference type="Proteomes" id="UP000309076"/>
    </source>
</evidence>
<protein>
    <submittedName>
        <fullName evidence="7">FAD binding domain-containing protein</fullName>
    </submittedName>
</protein>
<evidence type="ECO:0000259" key="6">
    <source>
        <dbReference type="PROSITE" id="PS51387"/>
    </source>
</evidence>
<dbReference type="PANTHER" id="PTHR42973:SF54">
    <property type="entry name" value="FAD-BINDING PCMH-TYPE DOMAIN-CONTAINING PROTEIN"/>
    <property type="match status" value="1"/>
</dbReference>
<name>A0AB74IYV9_AURPU</name>
<dbReference type="InterPro" id="IPR016166">
    <property type="entry name" value="FAD-bd_PCMH"/>
</dbReference>
<proteinExistence type="inferred from homology"/>
<dbReference type="Gene3D" id="3.40.462.20">
    <property type="match status" value="1"/>
</dbReference>
<feature type="domain" description="FAD-binding PCMH-type" evidence="6">
    <location>
        <begin position="73"/>
        <end position="246"/>
    </location>
</feature>
<evidence type="ECO:0000256" key="1">
    <source>
        <dbReference type="ARBA" id="ARBA00005466"/>
    </source>
</evidence>
<dbReference type="AlphaFoldDB" id="A0AB74IYV9"/>
<dbReference type="Proteomes" id="UP000309076">
    <property type="component" value="Unassembled WGS sequence"/>
</dbReference>
<comment type="similarity">
    <text evidence="1">Belongs to the oxygen-dependent FAD-linked oxidoreductase family.</text>
</comment>
<dbReference type="Gene3D" id="3.30.465.10">
    <property type="match status" value="1"/>
</dbReference>
<keyword evidence="3" id="KW-0274">FAD</keyword>
<accession>A0AB74IYV9</accession>
<feature type="signal peptide" evidence="5">
    <location>
        <begin position="1"/>
        <end position="18"/>
    </location>
</feature>
<dbReference type="InterPro" id="IPR006094">
    <property type="entry name" value="Oxid_FAD_bind_N"/>
</dbReference>
<dbReference type="InterPro" id="IPR050416">
    <property type="entry name" value="FAD-linked_Oxidoreductase"/>
</dbReference>
<keyword evidence="2" id="KW-0285">Flavoprotein</keyword>
<dbReference type="InterPro" id="IPR036318">
    <property type="entry name" value="FAD-bd_PCMH-like_sf"/>
</dbReference>
<gene>
    <name evidence="7" type="ORF">D6D21_05508</name>
</gene>
<keyword evidence="4" id="KW-0560">Oxidoreductase</keyword>
<dbReference type="Pfam" id="PF01565">
    <property type="entry name" value="FAD_binding_4"/>
    <property type="match status" value="1"/>
</dbReference>
<keyword evidence="5" id="KW-0732">Signal</keyword>
<organism evidence="7 8">
    <name type="scientific">Aureobasidium pullulans</name>
    <name type="common">Black yeast</name>
    <name type="synonym">Pullularia pullulans</name>
    <dbReference type="NCBI Taxonomy" id="5580"/>
    <lineage>
        <taxon>Eukaryota</taxon>
        <taxon>Fungi</taxon>
        <taxon>Dikarya</taxon>
        <taxon>Ascomycota</taxon>
        <taxon>Pezizomycotina</taxon>
        <taxon>Dothideomycetes</taxon>
        <taxon>Dothideomycetidae</taxon>
        <taxon>Dothideales</taxon>
        <taxon>Saccotheciaceae</taxon>
        <taxon>Aureobasidium</taxon>
    </lineage>
</organism>
<sequence length="519" mass="56551">MLSGIVVTAVLSATAASALTYQNVSEGYSPADKTCDYLYRTFPDITSFSNQSSYIVDNTMAYFVLLDFWSAASVLNPACVFAPSGAEDLAIAVKALKYYGSPFAIRGGGHMPIGDSNNINSTGVLLSSSGFKRLALSPDSSTLHVGPGNHWGEVYNFLNNTGKSIVGGRLGVVGIPGFITGGGISFFSWKYGWSSANIASVTGVIASGEVVTATPDNDFSDLFWALRGGGNSFALITEFEMITIPAPVVTVGTTSYGTTNLTMERWLDAIYNFALYGGEDCHECTVTPSASTGTQYPNGTTYTAMQFFDGNDTAPPALSNWTSPYLNATSDTFAATTMTEWSQSGLAQFDSIHGLRNRFHVLSTYADRRALQIIHDTFFAFVPIHLSSLQTYIATLTPMPISKQYFRASKVRGGDPMDLDPEDGPHIWYEMSVLYTVERDEEYVSAFLQAVDEEVKKMLAAEGIKQPKYLYLNDADKGQPVFEGYPAENVRKLKQIRHKYDPEMVFTNQMPGGWKVAHA</sequence>
<dbReference type="GO" id="GO:0071949">
    <property type="term" value="F:FAD binding"/>
    <property type="evidence" value="ECO:0007669"/>
    <property type="project" value="InterPro"/>
</dbReference>
<dbReference type="PANTHER" id="PTHR42973">
    <property type="entry name" value="BINDING OXIDOREDUCTASE, PUTATIVE (AFU_ORTHOLOGUE AFUA_1G17690)-RELATED"/>
    <property type="match status" value="1"/>
</dbReference>
<evidence type="ECO:0000313" key="7">
    <source>
        <dbReference type="EMBL" id="THW43169.1"/>
    </source>
</evidence>
<evidence type="ECO:0000256" key="3">
    <source>
        <dbReference type="ARBA" id="ARBA00022827"/>
    </source>
</evidence>
<evidence type="ECO:0000256" key="5">
    <source>
        <dbReference type="SAM" id="SignalP"/>
    </source>
</evidence>
<comment type="caution">
    <text evidence="7">The sequence shown here is derived from an EMBL/GenBank/DDBJ whole genome shotgun (WGS) entry which is preliminary data.</text>
</comment>
<dbReference type="InterPro" id="IPR016169">
    <property type="entry name" value="FAD-bd_PCMH_sub2"/>
</dbReference>
<feature type="chain" id="PRO_5044495670" evidence="5">
    <location>
        <begin position="19"/>
        <end position="519"/>
    </location>
</feature>
<dbReference type="GO" id="GO:0016491">
    <property type="term" value="F:oxidoreductase activity"/>
    <property type="evidence" value="ECO:0007669"/>
    <property type="project" value="UniProtKB-KW"/>
</dbReference>
<reference evidence="7 8" key="1">
    <citation type="submission" date="2018-10" db="EMBL/GenBank/DDBJ databases">
        <title>Fifty Aureobasidium pullulans genomes reveal a recombining polyextremotolerant generalist.</title>
        <authorList>
            <person name="Gostincar C."/>
            <person name="Turk M."/>
            <person name="Zajc J."/>
            <person name="Gunde-Cimerman N."/>
        </authorList>
    </citation>
    <scope>NUCLEOTIDE SEQUENCE [LARGE SCALE GENOMIC DNA]</scope>
    <source>
        <strain evidence="7 8">EXF-10796</strain>
    </source>
</reference>
<evidence type="ECO:0000256" key="4">
    <source>
        <dbReference type="ARBA" id="ARBA00023002"/>
    </source>
</evidence>